<keyword evidence="4" id="KW-0012">Acyltransferase</keyword>
<keyword evidence="3" id="KW-0812">Transmembrane</keyword>
<dbReference type="CDD" id="cd05825">
    <property type="entry name" value="LbH_wcaF_like"/>
    <property type="match status" value="1"/>
</dbReference>
<dbReference type="GO" id="GO:0008925">
    <property type="term" value="F:maltose O-acetyltransferase activity"/>
    <property type="evidence" value="ECO:0007669"/>
    <property type="project" value="UniProtKB-EC"/>
</dbReference>
<reference evidence="4" key="1">
    <citation type="submission" date="2019-03" db="EMBL/GenBank/DDBJ databases">
        <title>Single cell metagenomics reveals metabolic interactions within the superorganism composed of flagellate Streblomastix strix and complex community of Bacteroidetes bacteria on its surface.</title>
        <authorList>
            <person name="Treitli S.C."/>
            <person name="Kolisko M."/>
            <person name="Husnik F."/>
            <person name="Keeling P."/>
            <person name="Hampl V."/>
        </authorList>
    </citation>
    <scope>NUCLEOTIDE SEQUENCE</scope>
    <source>
        <strain evidence="4">STM</strain>
    </source>
</reference>
<proteinExistence type="inferred from homology"/>
<dbReference type="AlphaFoldDB" id="A0A5J4T1J6"/>
<comment type="caution">
    <text evidence="4">The sequence shown here is derived from an EMBL/GenBank/DDBJ whole genome shotgun (WGS) entry which is preliminary data.</text>
</comment>
<dbReference type="SUPFAM" id="SSF51161">
    <property type="entry name" value="Trimeric LpxA-like enzymes"/>
    <property type="match status" value="1"/>
</dbReference>
<evidence type="ECO:0000313" key="4">
    <source>
        <dbReference type="EMBL" id="KAA6351948.1"/>
    </source>
</evidence>
<dbReference type="PANTHER" id="PTHR23416">
    <property type="entry name" value="SIALIC ACID SYNTHASE-RELATED"/>
    <property type="match status" value="1"/>
</dbReference>
<dbReference type="EMBL" id="SNRY01000007">
    <property type="protein sequence ID" value="KAA6351948.1"/>
    <property type="molecule type" value="Genomic_DNA"/>
</dbReference>
<dbReference type="EC" id="2.3.1.79" evidence="4"/>
<dbReference type="PANTHER" id="PTHR23416:SF23">
    <property type="entry name" value="ACETYLTRANSFERASE C18B11.09C-RELATED"/>
    <property type="match status" value="1"/>
</dbReference>
<accession>A0A5J4T1J6</accession>
<evidence type="ECO:0000256" key="1">
    <source>
        <dbReference type="ARBA" id="ARBA00007274"/>
    </source>
</evidence>
<dbReference type="GO" id="GO:0005829">
    <property type="term" value="C:cytosol"/>
    <property type="evidence" value="ECO:0007669"/>
    <property type="project" value="TreeGrafter"/>
</dbReference>
<name>A0A5J4T1J6_9ZZZZ</name>
<dbReference type="Gene3D" id="2.160.10.10">
    <property type="entry name" value="Hexapeptide repeat proteins"/>
    <property type="match status" value="1"/>
</dbReference>
<organism evidence="4">
    <name type="scientific">termite gut metagenome</name>
    <dbReference type="NCBI Taxonomy" id="433724"/>
    <lineage>
        <taxon>unclassified sequences</taxon>
        <taxon>metagenomes</taxon>
        <taxon>organismal metagenomes</taxon>
    </lineage>
</organism>
<dbReference type="InterPro" id="IPR051159">
    <property type="entry name" value="Hexapeptide_acetyltransf"/>
</dbReference>
<keyword evidence="2 4" id="KW-0808">Transferase</keyword>
<evidence type="ECO:0000256" key="2">
    <source>
        <dbReference type="ARBA" id="ARBA00022679"/>
    </source>
</evidence>
<dbReference type="NCBIfam" id="NF007797">
    <property type="entry name" value="PRK10502.1"/>
    <property type="match status" value="1"/>
</dbReference>
<protein>
    <submittedName>
        <fullName evidence="4">Maltose O-acetyltransferase</fullName>
        <ecNumber evidence="4">2.3.1.79</ecNumber>
    </submittedName>
</protein>
<sequence length="183" mass="20453">MQSHLSTFNNHWYNPGKNPVIRLLWYFTNIIFFLSPFNPLSGLKVLLLRLFGAKIGQGVNIKPSVNIKYPWRLTIGDSSWIGENVWIDNLSDVVIGNNCCISQGAMLLCGSHNYKKVTFDLIIASIILEDGVWIGAQSVVCPGVVCESHAVLSVNSVATSNLERYTIYQGNPAKEIRKRIVEE</sequence>
<keyword evidence="3" id="KW-1133">Transmembrane helix</keyword>
<comment type="similarity">
    <text evidence="1">Belongs to the transferase hexapeptide repeat family.</text>
</comment>
<keyword evidence="3" id="KW-0472">Membrane</keyword>
<dbReference type="InterPro" id="IPR011004">
    <property type="entry name" value="Trimer_LpxA-like_sf"/>
</dbReference>
<gene>
    <name evidence="4" type="ORF">EZS27_000745</name>
</gene>
<feature type="transmembrane region" description="Helical" evidence="3">
    <location>
        <begin position="20"/>
        <end position="40"/>
    </location>
</feature>
<evidence type="ECO:0000256" key="3">
    <source>
        <dbReference type="SAM" id="Phobius"/>
    </source>
</evidence>